<accession>A0A4Y2HDC3</accession>
<gene>
    <name evidence="1" type="ORF">AVEN_186124_1</name>
</gene>
<comment type="caution">
    <text evidence="1">The sequence shown here is derived from an EMBL/GenBank/DDBJ whole genome shotgun (WGS) entry which is preliminary data.</text>
</comment>
<dbReference type="Proteomes" id="UP000499080">
    <property type="component" value="Unassembled WGS sequence"/>
</dbReference>
<reference evidence="1 2" key="1">
    <citation type="journal article" date="2019" name="Sci. Rep.">
        <title>Orb-weaving spider Araneus ventricosus genome elucidates the spidroin gene catalogue.</title>
        <authorList>
            <person name="Kono N."/>
            <person name="Nakamura H."/>
            <person name="Ohtoshi R."/>
            <person name="Moran D.A.P."/>
            <person name="Shinohara A."/>
            <person name="Yoshida Y."/>
            <person name="Fujiwara M."/>
            <person name="Mori M."/>
            <person name="Tomita M."/>
            <person name="Arakawa K."/>
        </authorList>
    </citation>
    <scope>NUCLEOTIDE SEQUENCE [LARGE SCALE GENOMIC DNA]</scope>
</reference>
<dbReference type="InterPro" id="IPR052709">
    <property type="entry name" value="Transposase-MT_Hybrid"/>
</dbReference>
<dbReference type="Gene3D" id="3.30.420.10">
    <property type="entry name" value="Ribonuclease H-like superfamily/Ribonuclease H"/>
    <property type="match status" value="1"/>
</dbReference>
<dbReference type="GO" id="GO:0003676">
    <property type="term" value="F:nucleic acid binding"/>
    <property type="evidence" value="ECO:0007669"/>
    <property type="project" value="InterPro"/>
</dbReference>
<name>A0A4Y2HDC3_ARAVE</name>
<sequence length="118" mass="13888">MSRVYCKNLMSDGVVREWCRKFKDWRTNAHDEEGQGSTSVAIKDLVQRVLEKFKWDMSDQTTYSPDLETSDFHLYLELKNWVEGQSFQKKEQLQNNVKAHLTSLAATFFEEGIENLVY</sequence>
<evidence type="ECO:0000313" key="1">
    <source>
        <dbReference type="EMBL" id="GBM63304.1"/>
    </source>
</evidence>
<dbReference type="PANTHER" id="PTHR46060">
    <property type="entry name" value="MARINER MOS1 TRANSPOSASE-LIKE PROTEIN"/>
    <property type="match status" value="1"/>
</dbReference>
<dbReference type="AlphaFoldDB" id="A0A4Y2HDC3"/>
<dbReference type="EMBL" id="BGPR01001860">
    <property type="protein sequence ID" value="GBM63304.1"/>
    <property type="molecule type" value="Genomic_DNA"/>
</dbReference>
<keyword evidence="2" id="KW-1185">Reference proteome</keyword>
<organism evidence="1 2">
    <name type="scientific">Araneus ventricosus</name>
    <name type="common">Orbweaver spider</name>
    <name type="synonym">Epeira ventricosa</name>
    <dbReference type="NCBI Taxonomy" id="182803"/>
    <lineage>
        <taxon>Eukaryota</taxon>
        <taxon>Metazoa</taxon>
        <taxon>Ecdysozoa</taxon>
        <taxon>Arthropoda</taxon>
        <taxon>Chelicerata</taxon>
        <taxon>Arachnida</taxon>
        <taxon>Araneae</taxon>
        <taxon>Araneomorphae</taxon>
        <taxon>Entelegynae</taxon>
        <taxon>Araneoidea</taxon>
        <taxon>Araneidae</taxon>
        <taxon>Araneus</taxon>
    </lineage>
</organism>
<dbReference type="InterPro" id="IPR036397">
    <property type="entry name" value="RNaseH_sf"/>
</dbReference>
<dbReference type="OrthoDB" id="6569904at2759"/>
<evidence type="ECO:0000313" key="2">
    <source>
        <dbReference type="Proteomes" id="UP000499080"/>
    </source>
</evidence>
<protein>
    <submittedName>
        <fullName evidence="1">Uncharacterized protein</fullName>
    </submittedName>
</protein>
<proteinExistence type="predicted"/>
<dbReference type="PANTHER" id="PTHR46060:SF3">
    <property type="entry name" value="PROTEIN GVQW3"/>
    <property type="match status" value="1"/>
</dbReference>